<protein>
    <submittedName>
        <fullName evidence="2">Putative serine/threonine protein kinase</fullName>
    </submittedName>
</protein>
<dbReference type="Proteomes" id="UP000319438">
    <property type="component" value="Segment"/>
</dbReference>
<evidence type="ECO:0000259" key="1">
    <source>
        <dbReference type="PROSITE" id="PS50011"/>
    </source>
</evidence>
<evidence type="ECO:0000313" key="2">
    <source>
        <dbReference type="EMBL" id="ALH07023.1"/>
    </source>
</evidence>
<accession>A0A0N9P722</accession>
<proteinExistence type="predicted"/>
<evidence type="ECO:0000313" key="3">
    <source>
        <dbReference type="Proteomes" id="UP000319438"/>
    </source>
</evidence>
<dbReference type="InterPro" id="IPR000719">
    <property type="entry name" value="Prot_kinase_dom"/>
</dbReference>
<dbReference type="GO" id="GO:0004674">
    <property type="term" value="F:protein serine/threonine kinase activity"/>
    <property type="evidence" value="ECO:0007669"/>
    <property type="project" value="UniProtKB-KW"/>
</dbReference>
<dbReference type="SUPFAM" id="SSF56112">
    <property type="entry name" value="Protein kinase-like (PK-like)"/>
    <property type="match status" value="1"/>
</dbReference>
<keyword evidence="2" id="KW-0808">Transferase</keyword>
<feature type="domain" description="Protein kinase" evidence="1">
    <location>
        <begin position="1"/>
        <end position="196"/>
    </location>
</feature>
<keyword evidence="2" id="KW-0723">Serine/threonine-protein kinase</keyword>
<organism evidence="2 3">
    <name type="scientific">Port-miou virus</name>
    <dbReference type="NCBI Taxonomy" id="1733873"/>
    <lineage>
        <taxon>Viruses</taxon>
        <taxon>Varidnaviria</taxon>
        <taxon>Bamfordvirae</taxon>
        <taxon>Nucleocytoviricota</taxon>
        <taxon>Megaviricetes</taxon>
        <taxon>Pimascovirales</taxon>
        <taxon>Pimascovirales incertae sedis</taxon>
        <taxon>Marseilleviridae</taxon>
        <taxon>Losannavirus</taxon>
        <taxon>Losannavirus lausannense</taxon>
        <taxon>Lausannevirus</taxon>
    </lineage>
</organism>
<keyword evidence="2" id="KW-0418">Kinase</keyword>
<dbReference type="Gene3D" id="1.10.510.10">
    <property type="entry name" value="Transferase(Phosphotransferase) domain 1"/>
    <property type="match status" value="1"/>
</dbReference>
<name>A0A0N9P722_9VIRU</name>
<dbReference type="PROSITE" id="PS50011">
    <property type="entry name" value="PROTEIN_KINASE_DOM"/>
    <property type="match status" value="1"/>
</dbReference>
<dbReference type="GO" id="GO:0005524">
    <property type="term" value="F:ATP binding"/>
    <property type="evidence" value="ECO:0007669"/>
    <property type="project" value="InterPro"/>
</dbReference>
<gene>
    <name evidence="2" type="ORF">PMV_325</name>
</gene>
<dbReference type="EMBL" id="KT428292">
    <property type="protein sequence ID" value="ALH07023.1"/>
    <property type="molecule type" value="Genomic_DNA"/>
</dbReference>
<reference evidence="2" key="1">
    <citation type="journal article" date="2015" name="Genome Announc.">
        <title>Complete Genome Sequence of a New Member of the Marseilleviridae Recovered from the Brackish Submarine Spring in the Cassis Port-Miou Calanque, France.</title>
        <authorList>
            <person name="Doutre G."/>
            <person name="Arfib B."/>
            <person name="Rochette P."/>
            <person name="Claverie J.M."/>
            <person name="Bonin P."/>
            <person name="Abergel C."/>
        </authorList>
    </citation>
    <scope>NUCLEOTIDE SEQUENCE [LARGE SCALE GENOMIC DNA]</scope>
    <source>
        <strain evidence="2">1</strain>
    </source>
</reference>
<dbReference type="InterPro" id="IPR011009">
    <property type="entry name" value="Kinase-like_dom_sf"/>
</dbReference>
<sequence>MNSIIKVEAEGKTHIFRGKDDVQVQCKLDDWVDHKVQLLYPSTKQGEFVKVSRAYGTEEKPLEVEFYEHLKGTGLTPRLLRYGDVFCFRTIYEESGLVLDNKYCYFATELFGKSLEQLFGPSKCMVSSEELKKDKKKFDETFPPSKFPEEIRSGIRQIIARLSAMKVNHQDFHTGNILMDKYGTMKVIDFEVAELL</sequence>